<dbReference type="Pfam" id="PF00460">
    <property type="entry name" value="Flg_bb_rod"/>
    <property type="match status" value="1"/>
</dbReference>
<dbReference type="EMBL" id="MFYX01000155">
    <property type="protein sequence ID" value="OGK00081.1"/>
    <property type="molecule type" value="Genomic_DNA"/>
</dbReference>
<accession>A0A1F7F0C4</accession>
<dbReference type="InterPro" id="IPR010930">
    <property type="entry name" value="Flg_bb/hook_C_dom"/>
</dbReference>
<feature type="domain" description="Flagellar basal-body/hook protein C-terminal" evidence="3">
    <location>
        <begin position="63"/>
        <end position="101"/>
    </location>
</feature>
<dbReference type="GO" id="GO:0071978">
    <property type="term" value="P:bacterial-type flagellum-dependent swarming motility"/>
    <property type="evidence" value="ECO:0007669"/>
    <property type="project" value="TreeGrafter"/>
</dbReference>
<gene>
    <name evidence="4" type="ORF">A2519_22400</name>
</gene>
<evidence type="ECO:0000259" key="3">
    <source>
        <dbReference type="Pfam" id="PF06429"/>
    </source>
</evidence>
<protein>
    <recommendedName>
        <fullName evidence="6">Flagellar basal body rod protein N-terminal domain-containing protein</fullName>
    </recommendedName>
</protein>
<dbReference type="PANTHER" id="PTHR30435:SF19">
    <property type="entry name" value="FLAGELLAR BASAL-BODY ROD PROTEIN FLGG"/>
    <property type="match status" value="1"/>
</dbReference>
<evidence type="ECO:0000313" key="5">
    <source>
        <dbReference type="Proteomes" id="UP000179243"/>
    </source>
</evidence>
<dbReference type="PANTHER" id="PTHR30435">
    <property type="entry name" value="FLAGELLAR PROTEIN"/>
    <property type="match status" value="1"/>
</dbReference>
<comment type="similarity">
    <text evidence="1">Belongs to the flagella basal body rod proteins family.</text>
</comment>
<sequence length="103" mass="11142">MDTSFAISTGAMRVTQIRHDVTGNNVANINTDGFQQSDVIQKETNPGVDIADIRKTPNNGPYSNTDFAKEAKEMIVNKDAYGANGKVIKVQDQMLGEAINLIG</sequence>
<evidence type="ECO:0000256" key="1">
    <source>
        <dbReference type="ARBA" id="ARBA00009677"/>
    </source>
</evidence>
<feature type="domain" description="Flagellar basal body rod protein N-terminal" evidence="2">
    <location>
        <begin position="8"/>
        <end position="35"/>
    </location>
</feature>
<evidence type="ECO:0000259" key="2">
    <source>
        <dbReference type="Pfam" id="PF00460"/>
    </source>
</evidence>
<dbReference type="InterPro" id="IPR001444">
    <property type="entry name" value="Flag_bb_rod_N"/>
</dbReference>
<proteinExistence type="inferred from homology"/>
<name>A0A1F7F0C4_UNCRA</name>
<reference evidence="4 5" key="1">
    <citation type="journal article" date="2016" name="Nat. Commun.">
        <title>Thousands of microbial genomes shed light on interconnected biogeochemical processes in an aquifer system.</title>
        <authorList>
            <person name="Anantharaman K."/>
            <person name="Brown C.T."/>
            <person name="Hug L.A."/>
            <person name="Sharon I."/>
            <person name="Castelle C.J."/>
            <person name="Probst A.J."/>
            <person name="Thomas B.C."/>
            <person name="Singh A."/>
            <person name="Wilkins M.J."/>
            <person name="Karaoz U."/>
            <person name="Brodie E.L."/>
            <person name="Williams K.H."/>
            <person name="Hubbard S.S."/>
            <person name="Banfield J.F."/>
        </authorList>
    </citation>
    <scope>NUCLEOTIDE SEQUENCE [LARGE SCALE GENOMIC DNA]</scope>
</reference>
<organism evidence="4 5">
    <name type="scientific">Candidatus Raymondbacteria bacterium RIFOXYD12_FULL_49_13</name>
    <dbReference type="NCBI Taxonomy" id="1817890"/>
    <lineage>
        <taxon>Bacteria</taxon>
        <taxon>Raymondiibacteriota</taxon>
    </lineage>
</organism>
<dbReference type="Proteomes" id="UP000179243">
    <property type="component" value="Unassembled WGS sequence"/>
</dbReference>
<dbReference type="GO" id="GO:0009288">
    <property type="term" value="C:bacterial-type flagellum"/>
    <property type="evidence" value="ECO:0007669"/>
    <property type="project" value="TreeGrafter"/>
</dbReference>
<comment type="caution">
    <text evidence="4">The sequence shown here is derived from an EMBL/GenBank/DDBJ whole genome shotgun (WGS) entry which is preliminary data.</text>
</comment>
<evidence type="ECO:0000313" key="4">
    <source>
        <dbReference type="EMBL" id="OGK00081.1"/>
    </source>
</evidence>
<dbReference type="Pfam" id="PF06429">
    <property type="entry name" value="Flg_bbr_C"/>
    <property type="match status" value="1"/>
</dbReference>
<evidence type="ECO:0008006" key="6">
    <source>
        <dbReference type="Google" id="ProtNLM"/>
    </source>
</evidence>
<dbReference type="AlphaFoldDB" id="A0A1F7F0C4"/>